<evidence type="ECO:0000256" key="3">
    <source>
        <dbReference type="ARBA" id="ARBA00022989"/>
    </source>
</evidence>
<dbReference type="Gene3D" id="1.20.1250.20">
    <property type="entry name" value="MFS general substrate transporter like domains"/>
    <property type="match status" value="1"/>
</dbReference>
<feature type="transmembrane region" description="Helical" evidence="5">
    <location>
        <begin position="211"/>
        <end position="236"/>
    </location>
</feature>
<feature type="transmembrane region" description="Helical" evidence="5">
    <location>
        <begin position="248"/>
        <end position="266"/>
    </location>
</feature>
<dbReference type="AlphaFoldDB" id="B8LSX6"/>
<name>B8LSX6_TALSN</name>
<feature type="transmembrane region" description="Helical" evidence="5">
    <location>
        <begin position="453"/>
        <end position="474"/>
    </location>
</feature>
<dbReference type="VEuPathDB" id="FungiDB:TSTA_064400"/>
<dbReference type="Pfam" id="PF07690">
    <property type="entry name" value="MFS_1"/>
    <property type="match status" value="1"/>
</dbReference>
<protein>
    <submittedName>
        <fullName evidence="7">MFS multidrug transporter, putative</fullName>
    </submittedName>
</protein>
<feature type="transmembrane region" description="Helical" evidence="5">
    <location>
        <begin position="480"/>
        <end position="504"/>
    </location>
</feature>
<feature type="transmembrane region" description="Helical" evidence="5">
    <location>
        <begin position="313"/>
        <end position="336"/>
    </location>
</feature>
<feature type="transmembrane region" description="Helical" evidence="5">
    <location>
        <begin position="388"/>
        <end position="411"/>
    </location>
</feature>
<accession>B8LSX6</accession>
<keyword evidence="3 5" id="KW-1133">Transmembrane helix</keyword>
<dbReference type="PhylomeDB" id="B8LSX6"/>
<dbReference type="SUPFAM" id="SSF103473">
    <property type="entry name" value="MFS general substrate transporter"/>
    <property type="match status" value="1"/>
</dbReference>
<keyword evidence="8" id="KW-1185">Reference proteome</keyword>
<feature type="transmembrane region" description="Helical" evidence="5">
    <location>
        <begin position="590"/>
        <end position="609"/>
    </location>
</feature>
<feature type="domain" description="Major facilitator superfamily (MFS) profile" evidence="6">
    <location>
        <begin position="121"/>
        <end position="614"/>
    </location>
</feature>
<proteinExistence type="predicted"/>
<dbReference type="Proteomes" id="UP000001745">
    <property type="component" value="Unassembled WGS sequence"/>
</dbReference>
<dbReference type="OrthoDB" id="419537at2759"/>
<keyword evidence="2 5" id="KW-0812">Transmembrane</keyword>
<evidence type="ECO:0000256" key="5">
    <source>
        <dbReference type="SAM" id="Phobius"/>
    </source>
</evidence>
<dbReference type="PANTHER" id="PTHR23501">
    <property type="entry name" value="MAJOR FACILITATOR SUPERFAMILY"/>
    <property type="match status" value="1"/>
</dbReference>
<dbReference type="InterPro" id="IPR020846">
    <property type="entry name" value="MFS_dom"/>
</dbReference>
<dbReference type="OMA" id="YINLCLG"/>
<dbReference type="InterPro" id="IPR036259">
    <property type="entry name" value="MFS_trans_sf"/>
</dbReference>
<feature type="transmembrane region" description="Helical" evidence="5">
    <location>
        <begin position="423"/>
        <end position="446"/>
    </location>
</feature>
<dbReference type="EMBL" id="EQ962652">
    <property type="protein sequence ID" value="EED22972.1"/>
    <property type="molecule type" value="Genomic_DNA"/>
</dbReference>
<dbReference type="eggNOG" id="KOG0254">
    <property type="taxonomic scope" value="Eukaryota"/>
</dbReference>
<dbReference type="GO" id="GO:0015174">
    <property type="term" value="F:basic amino acid transmembrane transporter activity"/>
    <property type="evidence" value="ECO:0007669"/>
    <property type="project" value="TreeGrafter"/>
</dbReference>
<dbReference type="GeneID" id="8103904"/>
<evidence type="ECO:0000256" key="2">
    <source>
        <dbReference type="ARBA" id="ARBA00022692"/>
    </source>
</evidence>
<evidence type="ECO:0000313" key="7">
    <source>
        <dbReference type="EMBL" id="EED22972.1"/>
    </source>
</evidence>
<reference evidence="8" key="1">
    <citation type="journal article" date="2015" name="Genome Announc.">
        <title>Genome sequence of the AIDS-associated pathogen Penicillium marneffei (ATCC18224) and its near taxonomic relative Talaromyces stipitatus (ATCC10500).</title>
        <authorList>
            <person name="Nierman W.C."/>
            <person name="Fedorova-Abrams N.D."/>
            <person name="Andrianopoulos A."/>
        </authorList>
    </citation>
    <scope>NUCLEOTIDE SEQUENCE [LARGE SCALE GENOMIC DNA]</scope>
    <source>
        <strain evidence="8">ATCC 10500 / CBS 375.48 / QM 6759 / NRRL 1006</strain>
    </source>
</reference>
<evidence type="ECO:0000256" key="4">
    <source>
        <dbReference type="ARBA" id="ARBA00023136"/>
    </source>
</evidence>
<keyword evidence="4 5" id="KW-0472">Membrane</keyword>
<dbReference type="PANTHER" id="PTHR23501:SF67">
    <property type="entry name" value="MFS MULTIDRUG EFFLUX TRANSPORTER (EUROFUNG)"/>
    <property type="match status" value="1"/>
</dbReference>
<evidence type="ECO:0000259" key="6">
    <source>
        <dbReference type="PROSITE" id="PS50850"/>
    </source>
</evidence>
<dbReference type="Gene3D" id="1.20.1720.10">
    <property type="entry name" value="Multidrug resistance protein D"/>
    <property type="match status" value="1"/>
</dbReference>
<feature type="transmembrane region" description="Helical" evidence="5">
    <location>
        <begin position="156"/>
        <end position="174"/>
    </location>
</feature>
<feature type="transmembrane region" description="Helical" evidence="5">
    <location>
        <begin position="272"/>
        <end position="292"/>
    </location>
</feature>
<dbReference type="HOGENOM" id="CLU_000960_22_3_1"/>
<feature type="transmembrane region" description="Helical" evidence="5">
    <location>
        <begin position="186"/>
        <end position="205"/>
    </location>
</feature>
<gene>
    <name evidence="7" type="ORF">TSTA_064400</name>
</gene>
<feature type="transmembrane region" description="Helical" evidence="5">
    <location>
        <begin position="348"/>
        <end position="367"/>
    </location>
</feature>
<dbReference type="InParanoid" id="B8LSX6"/>
<dbReference type="FunFam" id="1.20.1720.10:FF:000024">
    <property type="entry name" value="MFS multidrug transporter, putative"/>
    <property type="match status" value="1"/>
</dbReference>
<dbReference type="InterPro" id="IPR011701">
    <property type="entry name" value="MFS"/>
</dbReference>
<feature type="transmembrane region" description="Helical" evidence="5">
    <location>
        <begin position="118"/>
        <end position="136"/>
    </location>
</feature>
<organism evidence="7 8">
    <name type="scientific">Talaromyces stipitatus (strain ATCC 10500 / CBS 375.48 / QM 6759 / NRRL 1006)</name>
    <name type="common">Penicillium stipitatum</name>
    <dbReference type="NCBI Taxonomy" id="441959"/>
    <lineage>
        <taxon>Eukaryota</taxon>
        <taxon>Fungi</taxon>
        <taxon>Dikarya</taxon>
        <taxon>Ascomycota</taxon>
        <taxon>Pezizomycotina</taxon>
        <taxon>Eurotiomycetes</taxon>
        <taxon>Eurotiomycetidae</taxon>
        <taxon>Eurotiales</taxon>
        <taxon>Trichocomaceae</taxon>
        <taxon>Talaromyces</taxon>
        <taxon>Talaromyces sect. Talaromyces</taxon>
    </lineage>
</organism>
<evidence type="ECO:0000256" key="1">
    <source>
        <dbReference type="ARBA" id="ARBA00004141"/>
    </source>
</evidence>
<dbReference type="PROSITE" id="PS50850">
    <property type="entry name" value="MFS"/>
    <property type="match status" value="1"/>
</dbReference>
<sequence length="627" mass="68058">MGTSSVTDENTPLIASGSRNFSTTISHDIEATTHRHLVEADTDDDEWASTLIRDDPTCLLDLVKVPSISTGFAVDPGLERVSSAATVHVSDDDVESQDDRGSSAIFANHFINVSASQFAWIFGGIQIGYFIGFFDATFMASSHPVITSEFHASNSASWLSTAFLLTSTALLPLFGRISDTIGRKPVYIFSIVVFFITTAWCGLAQSIGSFILARAFCGLGAGGVFSMGMIICSDIVRLEYRGIYQSGINMTLGVGGALGYAGGGFLCDRLGWRGAFSIQLPFIFIYLLIAIWTTPKDLGRINPKDESLSLKQLLSHIDLTGSFLLTVGLTALIVGINLGGNVFSWSHPLVISSLVLAAIMTVIIPCYEKGVKRPVVPIRLLTKAPHAYIIFSNFFGGLAINTIMFNVPLFFQAVKSESATESGLHLLFASFGITITSVANGFLITYFNRLKPFALLGALLMFLGGFTTTALTLIDFPYAITIAFLALASVGQGFVFPTYTVSILAVNKQEDQASSVTTLSLWRNLGYVMGTAVSSLVLQNALRIRLDQVVTEPDKQRIIEIARKSVEDIVTLDPMHRGQVIQAYNTSLRITFLSATIWASIMLLLTSMVKLPRLRRSEKELEDEGTS</sequence>
<dbReference type="RefSeq" id="XP_002340359.1">
    <property type="nucleotide sequence ID" value="XM_002340318.1"/>
</dbReference>
<evidence type="ECO:0000313" key="8">
    <source>
        <dbReference type="Proteomes" id="UP000001745"/>
    </source>
</evidence>
<dbReference type="GO" id="GO:0000329">
    <property type="term" value="C:fungal-type vacuole membrane"/>
    <property type="evidence" value="ECO:0007669"/>
    <property type="project" value="TreeGrafter"/>
</dbReference>
<comment type="subcellular location">
    <subcellularLocation>
        <location evidence="1">Membrane</location>
        <topology evidence="1">Multi-pass membrane protein</topology>
    </subcellularLocation>
</comment>